<dbReference type="SUPFAM" id="SSF48498">
    <property type="entry name" value="Tetracyclin repressor-like, C-terminal domain"/>
    <property type="match status" value="1"/>
</dbReference>
<dbReference type="EMBL" id="JABEZU010000001">
    <property type="protein sequence ID" value="NOV95921.1"/>
    <property type="molecule type" value="Genomic_DNA"/>
</dbReference>
<dbReference type="InterPro" id="IPR036271">
    <property type="entry name" value="Tet_transcr_reg_TetR-rel_C_sf"/>
</dbReference>
<dbReference type="Gene3D" id="1.10.357.10">
    <property type="entry name" value="Tetracycline Repressor, domain 2"/>
    <property type="match status" value="1"/>
</dbReference>
<dbReference type="Pfam" id="PF13977">
    <property type="entry name" value="TetR_C_6"/>
    <property type="match status" value="1"/>
</dbReference>
<protein>
    <submittedName>
        <fullName evidence="2">AcrR family transcriptional regulator</fullName>
    </submittedName>
</protein>
<sequence length="170" mass="19010">MSVGSLRHHFPTQRELINAVMKLVYDFSLRTGDLDGTAAPARDRVMAYLHTILAPTDNFDAAEAWRQTFTRYVETPLSPETREEYLAVEREIARRIEHLLTRLEDEGALPPGDNLRRATFLVTVVTGISIAQALPSEPTRPLDDAETLRIAVDWVFDGTTTAGNTSARTE</sequence>
<proteinExistence type="predicted"/>
<evidence type="ECO:0000259" key="1">
    <source>
        <dbReference type="Pfam" id="PF13977"/>
    </source>
</evidence>
<evidence type="ECO:0000313" key="3">
    <source>
        <dbReference type="Proteomes" id="UP000757540"/>
    </source>
</evidence>
<evidence type="ECO:0000313" key="2">
    <source>
        <dbReference type="EMBL" id="NOV95921.1"/>
    </source>
</evidence>
<name>A0ABX2A029_9MICO</name>
<keyword evidence="3" id="KW-1185">Reference proteome</keyword>
<gene>
    <name evidence="2" type="ORF">HDG69_000474</name>
</gene>
<feature type="domain" description="BetI-type transcriptional repressor C-terminal" evidence="1">
    <location>
        <begin position="41"/>
        <end position="140"/>
    </location>
</feature>
<comment type="caution">
    <text evidence="2">The sequence shown here is derived from an EMBL/GenBank/DDBJ whole genome shotgun (WGS) entry which is preliminary data.</text>
</comment>
<organism evidence="2 3">
    <name type="scientific">Isoptericola halotolerans</name>
    <dbReference type="NCBI Taxonomy" id="300560"/>
    <lineage>
        <taxon>Bacteria</taxon>
        <taxon>Bacillati</taxon>
        <taxon>Actinomycetota</taxon>
        <taxon>Actinomycetes</taxon>
        <taxon>Micrococcales</taxon>
        <taxon>Promicromonosporaceae</taxon>
        <taxon>Isoptericola</taxon>
    </lineage>
</organism>
<reference evidence="2 3" key="1">
    <citation type="submission" date="2020-05" db="EMBL/GenBank/DDBJ databases">
        <title>Genomic Encyclopedia of Type Strains, Phase III (KMG-III): the genomes of soil and plant-associated and newly described type strains.</title>
        <authorList>
            <person name="Whitman W."/>
        </authorList>
    </citation>
    <scope>NUCLEOTIDE SEQUENCE [LARGE SCALE GENOMIC DNA]</scope>
    <source>
        <strain evidence="2 3">KCTC 19046</strain>
    </source>
</reference>
<dbReference type="Proteomes" id="UP000757540">
    <property type="component" value="Unassembled WGS sequence"/>
</dbReference>
<dbReference type="InterPro" id="IPR039538">
    <property type="entry name" value="BetI_C"/>
</dbReference>
<accession>A0ABX2A029</accession>